<dbReference type="PROSITE" id="PS51257">
    <property type="entry name" value="PROKAR_LIPOPROTEIN"/>
    <property type="match status" value="1"/>
</dbReference>
<evidence type="ECO:0000259" key="7">
    <source>
        <dbReference type="PROSITE" id="PS50983"/>
    </source>
</evidence>
<evidence type="ECO:0000256" key="5">
    <source>
        <dbReference type="SAM" id="MobiDB-lite"/>
    </source>
</evidence>
<evidence type="ECO:0000256" key="1">
    <source>
        <dbReference type="ARBA" id="ARBA00004196"/>
    </source>
</evidence>
<dbReference type="Gene3D" id="3.40.50.1980">
    <property type="entry name" value="Nitrogenase molybdenum iron protein domain"/>
    <property type="match status" value="2"/>
</dbReference>
<organism evidence="8 9">
    <name type="scientific">Cohnella cellulosilytica</name>
    <dbReference type="NCBI Taxonomy" id="986710"/>
    <lineage>
        <taxon>Bacteria</taxon>
        <taxon>Bacillati</taxon>
        <taxon>Bacillota</taxon>
        <taxon>Bacilli</taxon>
        <taxon>Bacillales</taxon>
        <taxon>Paenibacillaceae</taxon>
        <taxon>Cohnella</taxon>
    </lineage>
</organism>
<evidence type="ECO:0000313" key="8">
    <source>
        <dbReference type="EMBL" id="MFC7146960.1"/>
    </source>
</evidence>
<comment type="similarity">
    <text evidence="2">Belongs to the bacterial solute-binding protein 8 family.</text>
</comment>
<reference evidence="9" key="1">
    <citation type="journal article" date="2019" name="Int. J. Syst. Evol. Microbiol.">
        <title>The Global Catalogue of Microorganisms (GCM) 10K type strain sequencing project: providing services to taxonomists for standard genome sequencing and annotation.</title>
        <authorList>
            <consortium name="The Broad Institute Genomics Platform"/>
            <consortium name="The Broad Institute Genome Sequencing Center for Infectious Disease"/>
            <person name="Wu L."/>
            <person name="Ma J."/>
        </authorList>
    </citation>
    <scope>NUCLEOTIDE SEQUENCE [LARGE SCALE GENOMIC DNA]</scope>
    <source>
        <strain evidence="9">KCTC 12907</strain>
    </source>
</reference>
<evidence type="ECO:0000313" key="9">
    <source>
        <dbReference type="Proteomes" id="UP001596378"/>
    </source>
</evidence>
<dbReference type="InterPro" id="IPR002491">
    <property type="entry name" value="ABC_transptr_periplasmic_BD"/>
</dbReference>
<dbReference type="PANTHER" id="PTHR30532">
    <property type="entry name" value="IRON III DICITRATE-BINDING PERIPLASMIC PROTEIN"/>
    <property type="match status" value="1"/>
</dbReference>
<gene>
    <name evidence="8" type="ORF">ACFQMJ_00320</name>
</gene>
<feature type="domain" description="Fe/B12 periplasmic-binding" evidence="7">
    <location>
        <begin position="79"/>
        <end position="338"/>
    </location>
</feature>
<evidence type="ECO:0000256" key="3">
    <source>
        <dbReference type="ARBA" id="ARBA00022448"/>
    </source>
</evidence>
<proteinExistence type="inferred from homology"/>
<dbReference type="SUPFAM" id="SSF53807">
    <property type="entry name" value="Helical backbone' metal receptor"/>
    <property type="match status" value="1"/>
</dbReference>
<name>A0ABW2F1G4_9BACL</name>
<dbReference type="RefSeq" id="WP_378046733.1">
    <property type="nucleotide sequence ID" value="NZ_JBHMDN010000012.1"/>
</dbReference>
<keyword evidence="3" id="KW-0813">Transport</keyword>
<keyword evidence="4 6" id="KW-0732">Signal</keyword>
<dbReference type="InterPro" id="IPR051313">
    <property type="entry name" value="Bact_iron-sidero_bind"/>
</dbReference>
<comment type="caution">
    <text evidence="8">The sequence shown here is derived from an EMBL/GenBank/DDBJ whole genome shotgun (WGS) entry which is preliminary data.</text>
</comment>
<dbReference type="CDD" id="cd01140">
    <property type="entry name" value="FatB"/>
    <property type="match status" value="1"/>
</dbReference>
<evidence type="ECO:0000256" key="2">
    <source>
        <dbReference type="ARBA" id="ARBA00008814"/>
    </source>
</evidence>
<dbReference type="PANTHER" id="PTHR30532:SF28">
    <property type="entry name" value="PETROBACTIN-BINDING PROTEIN YCLQ"/>
    <property type="match status" value="1"/>
</dbReference>
<sequence>MKKALSLILMSVMALALLAACGSKNNNEGAASPSSSPSASPSPSAAPSESPSSSESAAPAEVTITHALGTAVVKTNPEKVVVFDYGTLDTLGKLGIEVLALPKASIPGNLSQYEDAKYEDAGTLFEPDFEKLNKLKPDVIFIGGRTGEAYEELNKIAPTIQMSVDSANYLESFKNNANVIGQVFGKEADVAAALAEYDAAVADLKAKAEGAGKALIVLTTGGKISAYGPGSRFGSIHDIFGFAPVDPDIKVDTHGNSISNEFIAEKNPDVLFVVDRDAVVSGDGAAPAKEVIENDLVKKTNAYKNGKIVYLNPNFWYLSGGGLNTELEMVKEAAQAVQ</sequence>
<accession>A0ABW2F1G4</accession>
<dbReference type="Pfam" id="PF01497">
    <property type="entry name" value="Peripla_BP_2"/>
    <property type="match status" value="1"/>
</dbReference>
<dbReference type="EMBL" id="JBHTAI010000001">
    <property type="protein sequence ID" value="MFC7146960.1"/>
    <property type="molecule type" value="Genomic_DNA"/>
</dbReference>
<dbReference type="Proteomes" id="UP001596378">
    <property type="component" value="Unassembled WGS sequence"/>
</dbReference>
<feature type="region of interest" description="Disordered" evidence="5">
    <location>
        <begin position="26"/>
        <end position="59"/>
    </location>
</feature>
<evidence type="ECO:0000256" key="6">
    <source>
        <dbReference type="SAM" id="SignalP"/>
    </source>
</evidence>
<dbReference type="InterPro" id="IPR033870">
    <property type="entry name" value="FatB"/>
</dbReference>
<feature type="compositionally biased region" description="Low complexity" evidence="5">
    <location>
        <begin position="30"/>
        <end position="59"/>
    </location>
</feature>
<protein>
    <submittedName>
        <fullName evidence="8">Siderophore ABC transporter substrate-binding protein</fullName>
    </submittedName>
</protein>
<feature type="signal peptide" evidence="6">
    <location>
        <begin position="1"/>
        <end position="19"/>
    </location>
</feature>
<dbReference type="PROSITE" id="PS50983">
    <property type="entry name" value="FE_B12_PBP"/>
    <property type="match status" value="1"/>
</dbReference>
<comment type="subcellular location">
    <subcellularLocation>
        <location evidence="1">Cell envelope</location>
    </subcellularLocation>
</comment>
<feature type="chain" id="PRO_5045221282" evidence="6">
    <location>
        <begin position="20"/>
        <end position="338"/>
    </location>
</feature>
<evidence type="ECO:0000256" key="4">
    <source>
        <dbReference type="ARBA" id="ARBA00022729"/>
    </source>
</evidence>
<keyword evidence="9" id="KW-1185">Reference proteome</keyword>